<evidence type="ECO:0000256" key="1">
    <source>
        <dbReference type="SAM" id="MobiDB-lite"/>
    </source>
</evidence>
<sequence length="95" mass="10037">MPLKDSTETKMGCQERQERRGGADRTALSSVEAESGYLGCYTSDNNDAGCCNHDCDTVTVAKTTVVWEAMTTSGDGLMVGEDGVCGCGSDGWWLG</sequence>
<evidence type="ECO:0000313" key="3">
    <source>
        <dbReference type="Proteomes" id="UP001172457"/>
    </source>
</evidence>
<comment type="caution">
    <text evidence="2">The sequence shown here is derived from an EMBL/GenBank/DDBJ whole genome shotgun (WGS) entry which is preliminary data.</text>
</comment>
<protein>
    <submittedName>
        <fullName evidence="2">Uncharacterized protein</fullName>
    </submittedName>
</protein>
<proteinExistence type="predicted"/>
<dbReference type="AlphaFoldDB" id="A0AA38SPN7"/>
<feature type="region of interest" description="Disordered" evidence="1">
    <location>
        <begin position="1"/>
        <end position="28"/>
    </location>
</feature>
<organism evidence="2 3">
    <name type="scientific">Centaurea solstitialis</name>
    <name type="common">yellow star-thistle</name>
    <dbReference type="NCBI Taxonomy" id="347529"/>
    <lineage>
        <taxon>Eukaryota</taxon>
        <taxon>Viridiplantae</taxon>
        <taxon>Streptophyta</taxon>
        <taxon>Embryophyta</taxon>
        <taxon>Tracheophyta</taxon>
        <taxon>Spermatophyta</taxon>
        <taxon>Magnoliopsida</taxon>
        <taxon>eudicotyledons</taxon>
        <taxon>Gunneridae</taxon>
        <taxon>Pentapetalae</taxon>
        <taxon>asterids</taxon>
        <taxon>campanulids</taxon>
        <taxon>Asterales</taxon>
        <taxon>Asteraceae</taxon>
        <taxon>Carduoideae</taxon>
        <taxon>Cardueae</taxon>
        <taxon>Centaureinae</taxon>
        <taxon>Centaurea</taxon>
    </lineage>
</organism>
<reference evidence="2" key="1">
    <citation type="submission" date="2023-03" db="EMBL/GenBank/DDBJ databases">
        <title>Chromosome-scale reference genome and RAD-based genetic map of yellow starthistle (Centaurea solstitialis) reveal putative structural variation and QTLs associated with invader traits.</title>
        <authorList>
            <person name="Reatini B."/>
            <person name="Cang F.A."/>
            <person name="Jiang Q."/>
            <person name="Mckibben M.T.W."/>
            <person name="Barker M.S."/>
            <person name="Rieseberg L.H."/>
            <person name="Dlugosch K.M."/>
        </authorList>
    </citation>
    <scope>NUCLEOTIDE SEQUENCE</scope>
    <source>
        <strain evidence="2">CAN-66</strain>
        <tissue evidence="2">Leaf</tissue>
    </source>
</reference>
<keyword evidence="3" id="KW-1185">Reference proteome</keyword>
<dbReference type="EMBL" id="JARYMX010000006">
    <property type="protein sequence ID" value="KAJ9545709.1"/>
    <property type="molecule type" value="Genomic_DNA"/>
</dbReference>
<dbReference type="Proteomes" id="UP001172457">
    <property type="component" value="Chromosome 6"/>
</dbReference>
<evidence type="ECO:0000313" key="2">
    <source>
        <dbReference type="EMBL" id="KAJ9545709.1"/>
    </source>
</evidence>
<feature type="compositionally biased region" description="Basic and acidic residues" evidence="1">
    <location>
        <begin position="1"/>
        <end position="23"/>
    </location>
</feature>
<name>A0AA38SPN7_9ASTR</name>
<accession>A0AA38SPN7</accession>
<gene>
    <name evidence="2" type="ORF">OSB04_025416</name>
</gene>